<feature type="compositionally biased region" description="Basic and acidic residues" evidence="1">
    <location>
        <begin position="1"/>
        <end position="11"/>
    </location>
</feature>
<reference evidence="2 3" key="1">
    <citation type="journal article" date="2018" name="Biodegradation">
        <title>1,4-Dioxane degradation characteristics of Rhodococcus aetherivorans JCM 14343.</title>
        <authorList>
            <person name="Inoue D."/>
            <person name="Tsunoda T."/>
            <person name="Yamamoto N."/>
            <person name="Ike M."/>
            <person name="Sei K."/>
        </authorList>
    </citation>
    <scope>NUCLEOTIDE SEQUENCE [LARGE SCALE GENOMIC DNA]</scope>
    <source>
        <strain evidence="2 3">JCM 14343</strain>
    </source>
</reference>
<evidence type="ECO:0000313" key="2">
    <source>
        <dbReference type="EMBL" id="GES39965.1"/>
    </source>
</evidence>
<protein>
    <submittedName>
        <fullName evidence="2">Uncharacterized protein</fullName>
    </submittedName>
</protein>
<comment type="caution">
    <text evidence="2">The sequence shown here is derived from an EMBL/GenBank/DDBJ whole genome shotgun (WGS) entry which is preliminary data.</text>
</comment>
<accession>A0ABQ0YU92</accession>
<dbReference type="Proteomes" id="UP000325466">
    <property type="component" value="Unassembled WGS sequence"/>
</dbReference>
<gene>
    <name evidence="2" type="ORF">RAJCM14343_5243</name>
</gene>
<dbReference type="EMBL" id="BLAH01000143">
    <property type="protein sequence ID" value="GES39965.1"/>
    <property type="molecule type" value="Genomic_DNA"/>
</dbReference>
<sequence>MRTESIRDRPDAPSGAPRPRRTATVPAGIEDAVHDDPLDLDQELELLTLPPEGKQALREVADTTVLLRAYLRHARHRAAWTIHHDATYRQLRDHYLDAINRAVQLGVSTGLLRRAAGL</sequence>
<organism evidence="2 3">
    <name type="scientific">Rhodococcus aetherivorans</name>
    <dbReference type="NCBI Taxonomy" id="191292"/>
    <lineage>
        <taxon>Bacteria</taxon>
        <taxon>Bacillati</taxon>
        <taxon>Actinomycetota</taxon>
        <taxon>Actinomycetes</taxon>
        <taxon>Mycobacteriales</taxon>
        <taxon>Nocardiaceae</taxon>
        <taxon>Rhodococcus</taxon>
    </lineage>
</organism>
<keyword evidence="3" id="KW-1185">Reference proteome</keyword>
<name>A0ABQ0YU92_9NOCA</name>
<evidence type="ECO:0000313" key="3">
    <source>
        <dbReference type="Proteomes" id="UP000325466"/>
    </source>
</evidence>
<proteinExistence type="predicted"/>
<evidence type="ECO:0000256" key="1">
    <source>
        <dbReference type="SAM" id="MobiDB-lite"/>
    </source>
</evidence>
<feature type="region of interest" description="Disordered" evidence="1">
    <location>
        <begin position="1"/>
        <end position="29"/>
    </location>
</feature>